<dbReference type="InterPro" id="IPR017438">
    <property type="entry name" value="ATP-NAD_kinase_N"/>
</dbReference>
<reference evidence="9" key="1">
    <citation type="journal article" date="2023" name="Int. J. Syst. Evol. Microbiol.">
        <title>Collibacillus ludicampi gen. nov., sp. nov., a new soil bacterium of the family Alicyclobacillaceae.</title>
        <authorList>
            <person name="Jojima T."/>
            <person name="Ioku Y."/>
            <person name="Fukuta Y."/>
            <person name="Shirasaka N."/>
            <person name="Matsumura Y."/>
            <person name="Mori M."/>
        </authorList>
    </citation>
    <scope>NUCLEOTIDE SEQUENCE</scope>
    <source>
        <strain evidence="9">TP075</strain>
    </source>
</reference>
<dbReference type="InterPro" id="IPR016064">
    <property type="entry name" value="NAD/diacylglycerol_kinase_sf"/>
</dbReference>
<dbReference type="FunFam" id="2.60.200.30:FF:000009">
    <property type="entry name" value="Poly(P)/ATP NAD kinase"/>
    <property type="match status" value="1"/>
</dbReference>
<dbReference type="GO" id="GO:0005737">
    <property type="term" value="C:cytoplasm"/>
    <property type="evidence" value="ECO:0007669"/>
    <property type="project" value="UniProtKB-SubCell"/>
</dbReference>
<dbReference type="EC" id="2.7.1.23" evidence="8"/>
<dbReference type="HAMAP" id="MF_00361">
    <property type="entry name" value="NAD_kinase"/>
    <property type="match status" value="1"/>
</dbReference>
<comment type="caution">
    <text evidence="9">The sequence shown here is derived from an EMBL/GenBank/DDBJ whole genome shotgun (WGS) entry which is preliminary data.</text>
</comment>
<keyword evidence="2 8" id="KW-0547">Nucleotide-binding</keyword>
<feature type="binding site" evidence="8">
    <location>
        <begin position="142"/>
        <end position="143"/>
    </location>
    <ligand>
        <name>NAD(+)</name>
        <dbReference type="ChEBI" id="CHEBI:57540"/>
    </ligand>
</feature>
<accession>A0AAV4L9R3</accession>
<keyword evidence="5 8" id="KW-0521">NADP</keyword>
<dbReference type="GO" id="GO:0019674">
    <property type="term" value="P:NAD+ metabolic process"/>
    <property type="evidence" value="ECO:0007669"/>
    <property type="project" value="InterPro"/>
</dbReference>
<evidence type="ECO:0000313" key="9">
    <source>
        <dbReference type="EMBL" id="GIM44542.1"/>
    </source>
</evidence>
<keyword evidence="4 8" id="KW-0067">ATP-binding</keyword>
<comment type="similarity">
    <text evidence="8">Belongs to the NAD kinase family.</text>
</comment>
<evidence type="ECO:0000256" key="2">
    <source>
        <dbReference type="ARBA" id="ARBA00022741"/>
    </source>
</evidence>
<dbReference type="Gene3D" id="2.60.200.30">
    <property type="entry name" value="Probable inorganic polyphosphate/atp-NAD kinase, domain 2"/>
    <property type="match status" value="1"/>
</dbReference>
<sequence>MKTIGLAVNQAKPKAIPVTKELIRLIEEQGASVYVDADVADLVDRKDRALHIEQFPGKVDLVFVLGGDGTLLGMARRLAPFGLPMLGINVGNLGFLSEAEPDDLKKAVCRVLNGDFALEKRMMLETSIEREGRIIQSAIGLNDIGIAKRSFGRMVTLRIFVDDMYVETYSGDGLIISSPTGSTAYSLSCGGPIVSPHMQVILLTPICPHRLSTRPIVISGEQVVRVEVSASHHDIGVSVDGQIGFTLSRNDTVIVKKAKYETTLIKWKEREFFDVLRKKLREPLDM</sequence>
<dbReference type="Pfam" id="PF20143">
    <property type="entry name" value="NAD_kinase_C"/>
    <property type="match status" value="1"/>
</dbReference>
<keyword evidence="1 8" id="KW-0808">Transferase</keyword>
<comment type="function">
    <text evidence="8">Involved in the regulation of the intracellular balance of NAD and NADP, and is a key enzyme in the biosynthesis of NADP. Catalyzes specifically the phosphorylation on 2'-hydroxyl of the adenosine moiety of NAD to yield NADP.</text>
</comment>
<dbReference type="Gene3D" id="3.40.50.10330">
    <property type="entry name" value="Probable inorganic polyphosphate/atp-NAD kinase, domain 1"/>
    <property type="match status" value="1"/>
</dbReference>
<dbReference type="EMBL" id="BOQE01000001">
    <property type="protein sequence ID" value="GIM44542.1"/>
    <property type="molecule type" value="Genomic_DNA"/>
</dbReference>
<feature type="active site" description="Proton acceptor" evidence="8">
    <location>
        <position position="68"/>
    </location>
</feature>
<dbReference type="PANTHER" id="PTHR20275">
    <property type="entry name" value="NAD KINASE"/>
    <property type="match status" value="1"/>
</dbReference>
<dbReference type="Pfam" id="PF01513">
    <property type="entry name" value="NAD_kinase"/>
    <property type="match status" value="1"/>
</dbReference>
<organism evidence="9 10">
    <name type="scientific">Collibacillus ludicampi</name>
    <dbReference type="NCBI Taxonomy" id="2771369"/>
    <lineage>
        <taxon>Bacteria</taxon>
        <taxon>Bacillati</taxon>
        <taxon>Bacillota</taxon>
        <taxon>Bacilli</taxon>
        <taxon>Bacillales</taxon>
        <taxon>Alicyclobacillaceae</taxon>
        <taxon>Collibacillus</taxon>
    </lineage>
</organism>
<evidence type="ECO:0000256" key="4">
    <source>
        <dbReference type="ARBA" id="ARBA00022840"/>
    </source>
</evidence>
<keyword evidence="8" id="KW-0963">Cytoplasm</keyword>
<comment type="subcellular location">
    <subcellularLocation>
        <location evidence="8">Cytoplasm</location>
    </subcellularLocation>
</comment>
<evidence type="ECO:0000256" key="6">
    <source>
        <dbReference type="ARBA" id="ARBA00023027"/>
    </source>
</evidence>
<comment type="caution">
    <text evidence="8">Lacks conserved residue(s) required for the propagation of feature annotation.</text>
</comment>
<evidence type="ECO:0000256" key="1">
    <source>
        <dbReference type="ARBA" id="ARBA00022679"/>
    </source>
</evidence>
<name>A0AAV4L9R3_9BACL</name>
<comment type="cofactor">
    <cofactor evidence="8">
        <name>a divalent metal cation</name>
        <dbReference type="ChEBI" id="CHEBI:60240"/>
    </cofactor>
</comment>
<keyword evidence="6 8" id="KW-0520">NAD</keyword>
<feature type="binding site" evidence="8">
    <location>
        <position position="172"/>
    </location>
    <ligand>
        <name>NAD(+)</name>
        <dbReference type="ChEBI" id="CHEBI:57540"/>
    </ligand>
</feature>
<proteinExistence type="inferred from homology"/>
<feature type="binding site" evidence="8">
    <location>
        <position position="153"/>
    </location>
    <ligand>
        <name>NAD(+)</name>
        <dbReference type="ChEBI" id="CHEBI:57540"/>
    </ligand>
</feature>
<dbReference type="GO" id="GO:0051287">
    <property type="term" value="F:NAD binding"/>
    <property type="evidence" value="ECO:0007669"/>
    <property type="project" value="UniProtKB-ARBA"/>
</dbReference>
<feature type="binding site" evidence="8">
    <location>
        <position position="242"/>
    </location>
    <ligand>
        <name>NAD(+)</name>
        <dbReference type="ChEBI" id="CHEBI:57540"/>
    </ligand>
</feature>
<evidence type="ECO:0000256" key="5">
    <source>
        <dbReference type="ARBA" id="ARBA00022857"/>
    </source>
</evidence>
<feature type="binding site" evidence="8">
    <location>
        <begin position="183"/>
        <end position="188"/>
    </location>
    <ligand>
        <name>NAD(+)</name>
        <dbReference type="ChEBI" id="CHEBI:57540"/>
    </ligand>
</feature>
<dbReference type="GO" id="GO:0003951">
    <property type="term" value="F:NAD+ kinase activity"/>
    <property type="evidence" value="ECO:0007669"/>
    <property type="project" value="UniProtKB-UniRule"/>
</dbReference>
<dbReference type="GO" id="GO:0006741">
    <property type="term" value="P:NADP+ biosynthetic process"/>
    <property type="evidence" value="ECO:0007669"/>
    <property type="project" value="UniProtKB-UniRule"/>
</dbReference>
<dbReference type="RefSeq" id="WP_282197815.1">
    <property type="nucleotide sequence ID" value="NZ_BOQE01000001.1"/>
</dbReference>
<evidence type="ECO:0000313" key="10">
    <source>
        <dbReference type="Proteomes" id="UP001057291"/>
    </source>
</evidence>
<dbReference type="InterPro" id="IPR002504">
    <property type="entry name" value="NADK"/>
</dbReference>
<dbReference type="SUPFAM" id="SSF111331">
    <property type="entry name" value="NAD kinase/diacylglycerol kinase-like"/>
    <property type="match status" value="1"/>
</dbReference>
<evidence type="ECO:0000256" key="3">
    <source>
        <dbReference type="ARBA" id="ARBA00022777"/>
    </source>
</evidence>
<dbReference type="Proteomes" id="UP001057291">
    <property type="component" value="Unassembled WGS sequence"/>
</dbReference>
<protein>
    <recommendedName>
        <fullName evidence="8">NAD kinase</fullName>
        <ecNumber evidence="8">2.7.1.23</ecNumber>
    </recommendedName>
    <alternativeName>
        <fullName evidence="8">ATP-dependent NAD kinase</fullName>
    </alternativeName>
</protein>
<dbReference type="GO" id="GO:0046872">
    <property type="term" value="F:metal ion binding"/>
    <property type="evidence" value="ECO:0007669"/>
    <property type="project" value="UniProtKB-UniRule"/>
</dbReference>
<feature type="binding site" evidence="8">
    <location>
        <begin position="68"/>
        <end position="69"/>
    </location>
    <ligand>
        <name>NAD(+)</name>
        <dbReference type="ChEBI" id="CHEBI:57540"/>
    </ligand>
</feature>
<evidence type="ECO:0000256" key="7">
    <source>
        <dbReference type="ARBA" id="ARBA00047925"/>
    </source>
</evidence>
<comment type="catalytic activity">
    <reaction evidence="7 8">
        <text>NAD(+) + ATP = ADP + NADP(+) + H(+)</text>
        <dbReference type="Rhea" id="RHEA:18629"/>
        <dbReference type="ChEBI" id="CHEBI:15378"/>
        <dbReference type="ChEBI" id="CHEBI:30616"/>
        <dbReference type="ChEBI" id="CHEBI:57540"/>
        <dbReference type="ChEBI" id="CHEBI:58349"/>
        <dbReference type="ChEBI" id="CHEBI:456216"/>
        <dbReference type="EC" id="2.7.1.23"/>
    </reaction>
</comment>
<dbReference type="PANTHER" id="PTHR20275:SF0">
    <property type="entry name" value="NAD KINASE"/>
    <property type="match status" value="1"/>
</dbReference>
<dbReference type="AlphaFoldDB" id="A0AAV4L9R3"/>
<dbReference type="InterPro" id="IPR017437">
    <property type="entry name" value="ATP-NAD_kinase_PpnK-typ_C"/>
</dbReference>
<dbReference type="GO" id="GO:0005524">
    <property type="term" value="F:ATP binding"/>
    <property type="evidence" value="ECO:0007669"/>
    <property type="project" value="UniProtKB-KW"/>
</dbReference>
<keyword evidence="3 8" id="KW-0418">Kinase</keyword>
<gene>
    <name evidence="8 9" type="primary">nadK</name>
    <name evidence="9" type="ORF">DNHGIG_00910</name>
</gene>
<evidence type="ECO:0000256" key="8">
    <source>
        <dbReference type="HAMAP-Rule" id="MF_00361"/>
    </source>
</evidence>
<keyword evidence="10" id="KW-1185">Reference proteome</keyword>